<dbReference type="PANTHER" id="PTHR38471">
    <property type="entry name" value="FOUR HELIX BUNDLE PROTEIN"/>
    <property type="match status" value="1"/>
</dbReference>
<dbReference type="InterPro" id="IPR036583">
    <property type="entry name" value="23S_rRNA_IVS_sf"/>
</dbReference>
<dbReference type="SUPFAM" id="SSF158446">
    <property type="entry name" value="IVS-encoded protein-like"/>
    <property type="match status" value="1"/>
</dbReference>
<dbReference type="Gene3D" id="1.20.1440.60">
    <property type="entry name" value="23S rRNA-intervening sequence"/>
    <property type="match status" value="1"/>
</dbReference>
<protein>
    <recommendedName>
        <fullName evidence="2">Four helix bundle protein</fullName>
    </recommendedName>
</protein>
<dbReference type="InterPro" id="IPR012657">
    <property type="entry name" value="23S_rRNA-intervening_sequence"/>
</dbReference>
<dbReference type="EMBL" id="CP001101">
    <property type="protein sequence ID" value="ACE04810.1"/>
    <property type="molecule type" value="Genomic_DNA"/>
</dbReference>
<dbReference type="STRING" id="331678.Cphamn1_1893"/>
<gene>
    <name evidence="1" type="ordered locus">Cphamn1_1893</name>
</gene>
<dbReference type="PANTHER" id="PTHR38471:SF2">
    <property type="entry name" value="FOUR HELIX BUNDLE PROTEIN"/>
    <property type="match status" value="1"/>
</dbReference>
<evidence type="ECO:0000313" key="1">
    <source>
        <dbReference type="EMBL" id="ACE04810.1"/>
    </source>
</evidence>
<dbReference type="Pfam" id="PF05635">
    <property type="entry name" value="23S_rRNA_IVP"/>
    <property type="match status" value="1"/>
</dbReference>
<sequence length="123" mass="14238">MKKDLAIRLFDFAVSAINLIRKFPKSPEYQVISYQLCKSATSSGANYEEAQAGSSKQDFIYKTEISLREMKESNYWLRIIREIKEESLQERERLNELIGESEELSKILAAIIVRSKENVEASR</sequence>
<accession>B3ELW9</accession>
<proteinExistence type="predicted"/>
<dbReference type="KEGG" id="cpb:Cphamn1_1893"/>
<dbReference type="AlphaFoldDB" id="B3ELW9"/>
<name>B3ELW9_CHLPB</name>
<dbReference type="PIRSF" id="PIRSF035652">
    <property type="entry name" value="CHP02436"/>
    <property type="match status" value="1"/>
</dbReference>
<dbReference type="HOGENOM" id="CLU_129874_2_1_10"/>
<reference evidence="1" key="1">
    <citation type="submission" date="2008-06" db="EMBL/GenBank/DDBJ databases">
        <title>Complete sequence of Chlorobium phaeobacteroides BS1.</title>
        <authorList>
            <consortium name="US DOE Joint Genome Institute"/>
            <person name="Lucas S."/>
            <person name="Copeland A."/>
            <person name="Lapidus A."/>
            <person name="Glavina del Rio T."/>
            <person name="Dalin E."/>
            <person name="Tice H."/>
            <person name="Bruce D."/>
            <person name="Goodwin L."/>
            <person name="Pitluck S."/>
            <person name="Schmutz J."/>
            <person name="Larimer F."/>
            <person name="Land M."/>
            <person name="Hauser L."/>
            <person name="Kyrpides N."/>
            <person name="Ovchinnikova G."/>
            <person name="Li T."/>
            <person name="Liu Z."/>
            <person name="Zhao F."/>
            <person name="Overmann J."/>
            <person name="Bryant D.A."/>
            <person name="Richardson P."/>
        </authorList>
    </citation>
    <scope>NUCLEOTIDE SEQUENCE [LARGE SCALE GENOMIC DNA]</scope>
    <source>
        <strain evidence="1">BS1</strain>
    </source>
</reference>
<evidence type="ECO:0008006" key="2">
    <source>
        <dbReference type="Google" id="ProtNLM"/>
    </source>
</evidence>
<dbReference type="NCBIfam" id="TIGR02436">
    <property type="entry name" value="four helix bundle protein"/>
    <property type="match status" value="1"/>
</dbReference>
<organism evidence="1">
    <name type="scientific">Chlorobium phaeobacteroides (strain BS1)</name>
    <dbReference type="NCBI Taxonomy" id="331678"/>
    <lineage>
        <taxon>Bacteria</taxon>
        <taxon>Pseudomonadati</taxon>
        <taxon>Chlorobiota</taxon>
        <taxon>Chlorobiia</taxon>
        <taxon>Chlorobiales</taxon>
        <taxon>Chlorobiaceae</taxon>
        <taxon>Chlorobium/Pelodictyon group</taxon>
        <taxon>Chlorobium</taxon>
    </lineage>
</organism>